<accession>A0AAD5XE17</accession>
<gene>
    <name evidence="2" type="ORF">HK100_004115</name>
</gene>
<comment type="caution">
    <text evidence="2">The sequence shown here is derived from an EMBL/GenBank/DDBJ whole genome shotgun (WGS) entry which is preliminary data.</text>
</comment>
<keyword evidence="1" id="KW-0812">Transmembrane</keyword>
<feature type="transmembrane region" description="Helical" evidence="1">
    <location>
        <begin position="62"/>
        <end position="86"/>
    </location>
</feature>
<dbReference type="Proteomes" id="UP001211907">
    <property type="component" value="Unassembled WGS sequence"/>
</dbReference>
<name>A0AAD5XE17_9FUNG</name>
<feature type="transmembrane region" description="Helical" evidence="1">
    <location>
        <begin position="30"/>
        <end position="50"/>
    </location>
</feature>
<protein>
    <submittedName>
        <fullName evidence="2">Uncharacterized protein</fullName>
    </submittedName>
</protein>
<organism evidence="2 3">
    <name type="scientific">Physocladia obscura</name>
    <dbReference type="NCBI Taxonomy" id="109957"/>
    <lineage>
        <taxon>Eukaryota</taxon>
        <taxon>Fungi</taxon>
        <taxon>Fungi incertae sedis</taxon>
        <taxon>Chytridiomycota</taxon>
        <taxon>Chytridiomycota incertae sedis</taxon>
        <taxon>Chytridiomycetes</taxon>
        <taxon>Chytridiales</taxon>
        <taxon>Chytriomycetaceae</taxon>
        <taxon>Physocladia</taxon>
    </lineage>
</organism>
<evidence type="ECO:0000313" key="2">
    <source>
        <dbReference type="EMBL" id="KAJ3104003.1"/>
    </source>
</evidence>
<feature type="transmembrane region" description="Helical" evidence="1">
    <location>
        <begin position="7"/>
        <end position="24"/>
    </location>
</feature>
<keyword evidence="1" id="KW-1133">Transmembrane helix</keyword>
<reference evidence="2" key="1">
    <citation type="submission" date="2020-05" db="EMBL/GenBank/DDBJ databases">
        <title>Phylogenomic resolution of chytrid fungi.</title>
        <authorList>
            <person name="Stajich J.E."/>
            <person name="Amses K."/>
            <person name="Simmons R."/>
            <person name="Seto K."/>
            <person name="Myers J."/>
            <person name="Bonds A."/>
            <person name="Quandt C.A."/>
            <person name="Barry K."/>
            <person name="Liu P."/>
            <person name="Grigoriev I."/>
            <person name="Longcore J.E."/>
            <person name="James T.Y."/>
        </authorList>
    </citation>
    <scope>NUCLEOTIDE SEQUENCE</scope>
    <source>
        <strain evidence="2">JEL0513</strain>
    </source>
</reference>
<keyword evidence="1" id="KW-0472">Membrane</keyword>
<evidence type="ECO:0000313" key="3">
    <source>
        <dbReference type="Proteomes" id="UP001211907"/>
    </source>
</evidence>
<feature type="transmembrane region" description="Helical" evidence="1">
    <location>
        <begin position="183"/>
        <end position="202"/>
    </location>
</feature>
<evidence type="ECO:0000256" key="1">
    <source>
        <dbReference type="SAM" id="Phobius"/>
    </source>
</evidence>
<dbReference type="AlphaFoldDB" id="A0AAD5XE17"/>
<feature type="transmembrane region" description="Helical" evidence="1">
    <location>
        <begin position="148"/>
        <end position="171"/>
    </location>
</feature>
<keyword evidence="3" id="KW-1185">Reference proteome</keyword>
<feature type="transmembrane region" description="Helical" evidence="1">
    <location>
        <begin position="228"/>
        <end position="251"/>
    </location>
</feature>
<proteinExistence type="predicted"/>
<dbReference type="EMBL" id="JADGJH010002078">
    <property type="protein sequence ID" value="KAJ3104003.1"/>
    <property type="molecule type" value="Genomic_DNA"/>
</dbReference>
<sequence length="254" mass="27908">MDGVLGLAMHIALLVAMMLLWLPVIKRAALLSVLVPVVPLGVKLLIVVYFRSNPAPTALDNFTFYISNGFLLGINLGILSTYYIYAIFGVEMNSLAIEWLLTMMIGIIYKSRQSQHHPLDAERRHLQTILKAKVGDKHVKIIITAWEFYVGVVAGVVVNMVTLLVLYSVFQEGVLGMLFQCELAGQCALGLVSLLLGIMWFIKCNEPTRCSRREQTAIFLGATRGKHLGILSAGFGACIGMFLDLVVVSSACVF</sequence>